<evidence type="ECO:0000256" key="10">
    <source>
        <dbReference type="ARBA" id="ARBA00022840"/>
    </source>
</evidence>
<keyword evidence="6 13" id="KW-0441">Lipid A biosynthesis</keyword>
<keyword evidence="10 13" id="KW-0067">ATP-binding</keyword>
<comment type="catalytic activity">
    <reaction evidence="13">
        <text>a lipid A disaccharide + ATP = a lipid IVA + ADP + H(+)</text>
        <dbReference type="Rhea" id="RHEA:67840"/>
        <dbReference type="ChEBI" id="CHEBI:15378"/>
        <dbReference type="ChEBI" id="CHEBI:30616"/>
        <dbReference type="ChEBI" id="CHEBI:176343"/>
        <dbReference type="ChEBI" id="CHEBI:176425"/>
        <dbReference type="ChEBI" id="CHEBI:456216"/>
        <dbReference type="EC" id="2.7.1.130"/>
    </reaction>
</comment>
<evidence type="ECO:0000256" key="5">
    <source>
        <dbReference type="ARBA" id="ARBA00022516"/>
    </source>
</evidence>
<evidence type="ECO:0000256" key="13">
    <source>
        <dbReference type="HAMAP-Rule" id="MF_00409"/>
    </source>
</evidence>
<dbReference type="GO" id="GO:0009029">
    <property type="term" value="F:lipid-A 4'-kinase activity"/>
    <property type="evidence" value="ECO:0007669"/>
    <property type="project" value="UniProtKB-UniRule"/>
</dbReference>
<dbReference type="AlphaFoldDB" id="A0A2W4QV49"/>
<evidence type="ECO:0000256" key="6">
    <source>
        <dbReference type="ARBA" id="ARBA00022556"/>
    </source>
</evidence>
<dbReference type="UniPathway" id="UPA00359">
    <property type="reaction ID" value="UER00482"/>
</dbReference>
<proteinExistence type="inferred from homology"/>
<keyword evidence="8 13" id="KW-0547">Nucleotide-binding</keyword>
<comment type="caution">
    <text evidence="14">The sequence shown here is derived from an EMBL/GenBank/DDBJ whole genome shotgun (WGS) entry which is preliminary data.</text>
</comment>
<evidence type="ECO:0000313" key="15">
    <source>
        <dbReference type="Proteomes" id="UP000249396"/>
    </source>
</evidence>
<dbReference type="NCBIfam" id="TIGR00682">
    <property type="entry name" value="lpxK"/>
    <property type="match status" value="1"/>
</dbReference>
<reference evidence="14 15" key="1">
    <citation type="journal article" date="2018" name="Aquat. Microb. Ecol.">
        <title>Gammaproteobacterial methanotrophs dominate.</title>
        <authorList>
            <person name="Rissanen A.J."/>
            <person name="Saarenheimo J."/>
            <person name="Tiirola M."/>
            <person name="Peura S."/>
            <person name="Aalto S.L."/>
            <person name="Karvinen A."/>
            <person name="Nykanen H."/>
        </authorList>
    </citation>
    <scope>NUCLEOTIDE SEQUENCE [LARGE SCALE GENOMIC DNA]</scope>
    <source>
        <strain evidence="14">AMbin10</strain>
    </source>
</reference>
<dbReference type="InterPro" id="IPR027417">
    <property type="entry name" value="P-loop_NTPase"/>
</dbReference>
<dbReference type="Proteomes" id="UP000249396">
    <property type="component" value="Unassembled WGS sequence"/>
</dbReference>
<keyword evidence="7 13" id="KW-0808">Transferase</keyword>
<dbReference type="InterPro" id="IPR003758">
    <property type="entry name" value="LpxK"/>
</dbReference>
<dbReference type="SUPFAM" id="SSF52540">
    <property type="entry name" value="P-loop containing nucleoside triphosphate hydrolases"/>
    <property type="match status" value="1"/>
</dbReference>
<name>A0A2W4QV49_9GAMM</name>
<dbReference type="PANTHER" id="PTHR42724">
    <property type="entry name" value="TETRAACYLDISACCHARIDE 4'-KINASE"/>
    <property type="match status" value="1"/>
</dbReference>
<evidence type="ECO:0000256" key="3">
    <source>
        <dbReference type="ARBA" id="ARBA00012071"/>
    </source>
</evidence>
<evidence type="ECO:0000256" key="12">
    <source>
        <dbReference type="ARBA" id="ARBA00029757"/>
    </source>
</evidence>
<gene>
    <name evidence="13" type="primary">lpxK</name>
    <name evidence="14" type="ORF">DM484_17665</name>
</gene>
<keyword evidence="11 13" id="KW-0443">Lipid metabolism</keyword>
<keyword evidence="9 13" id="KW-0418">Kinase</keyword>
<comment type="similarity">
    <text evidence="13">Belongs to the LpxK family.</text>
</comment>
<dbReference type="HAMAP" id="MF_00409">
    <property type="entry name" value="LpxK"/>
    <property type="match status" value="1"/>
</dbReference>
<dbReference type="GO" id="GO:0005524">
    <property type="term" value="F:ATP binding"/>
    <property type="evidence" value="ECO:0007669"/>
    <property type="project" value="UniProtKB-UniRule"/>
</dbReference>
<sequence>MKNHNNSGKATTTTNFFSDWLQRQWYESKPPIGMIPLSVLFRGAVALRRLAYAKQWKKAERLPVPVIVVGNLTVGGTGKTPLTIWLIEFLTQCGYRPGVLSRGYGGAKLDKPLAVNADSDPREVGDEPVLIARRTGCPVTVFPRRAEAGRALLARTACDILIADDGLQHYGLARDVEIAVVDGERRFGNGLCLPAGPLREPVGRLAGVDLVVCRGGAAFENEFPLTLTLGNAVNLLDASLHRPLDSFVGVQPLVAIAGIGHPSRFFADLRQAGLSFEERTFPDHYRFTRDDMNFSEYAAVLMTEKDAVKCRGFACERFWTVPLRGYLPAAFGETLLRLLKVGHDG</sequence>
<dbReference type="Pfam" id="PF02606">
    <property type="entry name" value="LpxK"/>
    <property type="match status" value="1"/>
</dbReference>
<accession>A0A2W4QV49</accession>
<comment type="pathway">
    <text evidence="2 13">Glycolipid biosynthesis; lipid IV(A) biosynthesis; lipid IV(A) from (3R)-3-hydroxytetradecanoyl-[acyl-carrier-protein] and UDP-N-acetyl-alpha-D-glucosamine: step 6/6.</text>
</comment>
<evidence type="ECO:0000256" key="4">
    <source>
        <dbReference type="ARBA" id="ARBA00016436"/>
    </source>
</evidence>
<dbReference type="GO" id="GO:0005886">
    <property type="term" value="C:plasma membrane"/>
    <property type="evidence" value="ECO:0007669"/>
    <property type="project" value="TreeGrafter"/>
</dbReference>
<dbReference type="EC" id="2.7.1.130" evidence="3 13"/>
<evidence type="ECO:0000256" key="11">
    <source>
        <dbReference type="ARBA" id="ARBA00023098"/>
    </source>
</evidence>
<evidence type="ECO:0000313" key="14">
    <source>
        <dbReference type="EMBL" id="PZN75911.1"/>
    </source>
</evidence>
<evidence type="ECO:0000256" key="1">
    <source>
        <dbReference type="ARBA" id="ARBA00002274"/>
    </source>
</evidence>
<protein>
    <recommendedName>
        <fullName evidence="4 13">Tetraacyldisaccharide 4'-kinase</fullName>
        <ecNumber evidence="3 13">2.7.1.130</ecNumber>
    </recommendedName>
    <alternativeName>
        <fullName evidence="12 13">Lipid A 4'-kinase</fullName>
    </alternativeName>
</protein>
<dbReference type="GO" id="GO:0009244">
    <property type="term" value="P:lipopolysaccharide core region biosynthetic process"/>
    <property type="evidence" value="ECO:0007669"/>
    <property type="project" value="TreeGrafter"/>
</dbReference>
<dbReference type="PANTHER" id="PTHR42724:SF1">
    <property type="entry name" value="TETRAACYLDISACCHARIDE 4'-KINASE, MITOCHONDRIAL-RELATED"/>
    <property type="match status" value="1"/>
</dbReference>
<comment type="function">
    <text evidence="1 13">Transfers the gamma-phosphate of ATP to the 4'-position of a tetraacyldisaccharide 1-phosphate intermediate (termed DS-1-P) to form tetraacyldisaccharide 1,4'-bis-phosphate (lipid IVA).</text>
</comment>
<feature type="binding site" evidence="13">
    <location>
        <begin position="73"/>
        <end position="80"/>
    </location>
    <ligand>
        <name>ATP</name>
        <dbReference type="ChEBI" id="CHEBI:30616"/>
    </ligand>
</feature>
<dbReference type="EMBL" id="QJPH01000371">
    <property type="protein sequence ID" value="PZN75911.1"/>
    <property type="molecule type" value="Genomic_DNA"/>
</dbReference>
<evidence type="ECO:0000256" key="2">
    <source>
        <dbReference type="ARBA" id="ARBA00004870"/>
    </source>
</evidence>
<dbReference type="GO" id="GO:0009245">
    <property type="term" value="P:lipid A biosynthetic process"/>
    <property type="evidence" value="ECO:0007669"/>
    <property type="project" value="UniProtKB-UniRule"/>
</dbReference>
<evidence type="ECO:0000256" key="8">
    <source>
        <dbReference type="ARBA" id="ARBA00022741"/>
    </source>
</evidence>
<organism evidence="14 15">
    <name type="scientific">Candidatus Methylumidiphilus alinenensis</name>
    <dbReference type="NCBI Taxonomy" id="2202197"/>
    <lineage>
        <taxon>Bacteria</taxon>
        <taxon>Pseudomonadati</taxon>
        <taxon>Pseudomonadota</taxon>
        <taxon>Gammaproteobacteria</taxon>
        <taxon>Methylococcales</taxon>
        <taxon>Candidatus Methylumidiphilus</taxon>
    </lineage>
</organism>
<evidence type="ECO:0000256" key="9">
    <source>
        <dbReference type="ARBA" id="ARBA00022777"/>
    </source>
</evidence>
<keyword evidence="5 13" id="KW-0444">Lipid biosynthesis</keyword>
<evidence type="ECO:0000256" key="7">
    <source>
        <dbReference type="ARBA" id="ARBA00022679"/>
    </source>
</evidence>